<reference evidence="5 6" key="1">
    <citation type="submission" date="2019-07" db="EMBL/GenBank/DDBJ databases">
        <title>Draft genome for Aliikangiella sp. M105.</title>
        <authorList>
            <person name="Wang G."/>
        </authorList>
    </citation>
    <scope>NUCLEOTIDE SEQUENCE [LARGE SCALE GENOMIC DNA]</scope>
    <source>
        <strain evidence="5 6">M105</strain>
    </source>
</reference>
<dbReference type="EMBL" id="VIKS01000015">
    <property type="protein sequence ID" value="TQV82937.1"/>
    <property type="molecule type" value="Genomic_DNA"/>
</dbReference>
<evidence type="ECO:0000313" key="5">
    <source>
        <dbReference type="EMBL" id="TQV82937.1"/>
    </source>
</evidence>
<feature type="transmembrane region" description="Helical" evidence="4">
    <location>
        <begin position="48"/>
        <end position="71"/>
    </location>
</feature>
<sequence>MSVPTLAARIRTEMATWTSLAFALALLEGGVVGVLIKNGFNGLVSDWLLNLSVAIATGAPFYSNLVSFIWVKISHGRDKAKVVSDLAVICCLCTFGISFISFSAVGLCFLLVLLIVARTCWSGIMTIRSPIWRANYPRYIRGKVTAKLATFASLLMSIAAIFAGWVLDWNFQAFQWLYIGFAILSLAGAYRYRFLSVRHQQKSISMEQTATQKISFAKIFSVLKNNKPFARYMLSMFVLGSGNLMFMAPLIVYLNEYTELSKSSQILITTAIPLALIPVAVGWWARLLDGNHIFHYRSIHSWGFVLALVAFVVAQLSGIDWLFFIGACCYGIAISGGVIGWNLGHNDFVGNASPMEYMAVHVTLTGVRGLIMPLIGISFYQWLESLHSGYGKYALLLPLSITTTGGLLFVWFNRQFQLKTN</sequence>
<feature type="transmembrane region" description="Helical" evidence="4">
    <location>
        <begin position="148"/>
        <end position="167"/>
    </location>
</feature>
<keyword evidence="3 4" id="KW-0472">Membrane</keyword>
<feature type="transmembrane region" description="Helical" evidence="4">
    <location>
        <begin position="14"/>
        <end position="36"/>
    </location>
</feature>
<feature type="transmembrane region" description="Helical" evidence="4">
    <location>
        <begin position="393"/>
        <end position="412"/>
    </location>
</feature>
<protein>
    <submittedName>
        <fullName evidence="5">MFS transporter</fullName>
    </submittedName>
</protein>
<dbReference type="GO" id="GO:0022857">
    <property type="term" value="F:transmembrane transporter activity"/>
    <property type="evidence" value="ECO:0007669"/>
    <property type="project" value="InterPro"/>
</dbReference>
<organism evidence="5 6">
    <name type="scientific">Aliikangiella coralliicola</name>
    <dbReference type="NCBI Taxonomy" id="2592383"/>
    <lineage>
        <taxon>Bacteria</taxon>
        <taxon>Pseudomonadati</taxon>
        <taxon>Pseudomonadota</taxon>
        <taxon>Gammaproteobacteria</taxon>
        <taxon>Oceanospirillales</taxon>
        <taxon>Pleioneaceae</taxon>
        <taxon>Aliikangiella</taxon>
    </lineage>
</organism>
<feature type="transmembrane region" description="Helical" evidence="4">
    <location>
        <begin position="322"/>
        <end position="343"/>
    </location>
</feature>
<keyword evidence="1 4" id="KW-0812">Transmembrane</keyword>
<feature type="transmembrane region" description="Helical" evidence="4">
    <location>
        <begin position="83"/>
        <end position="103"/>
    </location>
</feature>
<keyword evidence="2 4" id="KW-1133">Transmembrane helix</keyword>
<feature type="transmembrane region" description="Helical" evidence="4">
    <location>
        <begin position="355"/>
        <end position="381"/>
    </location>
</feature>
<dbReference type="InterPro" id="IPR036259">
    <property type="entry name" value="MFS_trans_sf"/>
</dbReference>
<dbReference type="OrthoDB" id="5800571at2"/>
<evidence type="ECO:0000256" key="1">
    <source>
        <dbReference type="ARBA" id="ARBA00022692"/>
    </source>
</evidence>
<evidence type="ECO:0000256" key="3">
    <source>
        <dbReference type="ARBA" id="ARBA00023136"/>
    </source>
</evidence>
<name>A0A545U0E0_9GAMM</name>
<evidence type="ECO:0000313" key="6">
    <source>
        <dbReference type="Proteomes" id="UP000315439"/>
    </source>
</evidence>
<dbReference type="AlphaFoldDB" id="A0A545U0E0"/>
<evidence type="ECO:0000256" key="2">
    <source>
        <dbReference type="ARBA" id="ARBA00022989"/>
    </source>
</evidence>
<feature type="transmembrane region" description="Helical" evidence="4">
    <location>
        <begin position="232"/>
        <end position="254"/>
    </location>
</feature>
<accession>A0A545U0E0</accession>
<feature type="transmembrane region" description="Helical" evidence="4">
    <location>
        <begin position="266"/>
        <end position="287"/>
    </location>
</feature>
<dbReference type="InterPro" id="IPR011701">
    <property type="entry name" value="MFS"/>
</dbReference>
<proteinExistence type="predicted"/>
<dbReference type="CDD" id="cd06174">
    <property type="entry name" value="MFS"/>
    <property type="match status" value="1"/>
</dbReference>
<gene>
    <name evidence="5" type="ORF">FLL46_24515</name>
</gene>
<feature type="transmembrane region" description="Helical" evidence="4">
    <location>
        <begin position="173"/>
        <end position="192"/>
    </location>
</feature>
<comment type="caution">
    <text evidence="5">The sequence shown here is derived from an EMBL/GenBank/DDBJ whole genome shotgun (WGS) entry which is preliminary data.</text>
</comment>
<dbReference type="SUPFAM" id="SSF103473">
    <property type="entry name" value="MFS general substrate transporter"/>
    <property type="match status" value="1"/>
</dbReference>
<dbReference type="Proteomes" id="UP000315439">
    <property type="component" value="Unassembled WGS sequence"/>
</dbReference>
<dbReference type="RefSeq" id="WP_142934691.1">
    <property type="nucleotide sequence ID" value="NZ_ML660171.1"/>
</dbReference>
<dbReference type="Gene3D" id="1.20.1250.20">
    <property type="entry name" value="MFS general substrate transporter like domains"/>
    <property type="match status" value="1"/>
</dbReference>
<keyword evidence="6" id="KW-1185">Reference proteome</keyword>
<dbReference type="Pfam" id="PF07690">
    <property type="entry name" value="MFS_1"/>
    <property type="match status" value="1"/>
</dbReference>
<feature type="transmembrane region" description="Helical" evidence="4">
    <location>
        <begin position="299"/>
        <end position="316"/>
    </location>
</feature>
<evidence type="ECO:0000256" key="4">
    <source>
        <dbReference type="SAM" id="Phobius"/>
    </source>
</evidence>